<keyword evidence="2" id="KW-0472">Membrane</keyword>
<evidence type="ECO:0000256" key="1">
    <source>
        <dbReference type="SAM" id="MobiDB-lite"/>
    </source>
</evidence>
<dbReference type="InterPro" id="IPR027417">
    <property type="entry name" value="P-loop_NTPase"/>
</dbReference>
<feature type="region of interest" description="Disordered" evidence="1">
    <location>
        <begin position="397"/>
        <end position="426"/>
    </location>
</feature>
<organism evidence="4 5">
    <name type="scientific">Halteria grandinella</name>
    <dbReference type="NCBI Taxonomy" id="5974"/>
    <lineage>
        <taxon>Eukaryota</taxon>
        <taxon>Sar</taxon>
        <taxon>Alveolata</taxon>
        <taxon>Ciliophora</taxon>
        <taxon>Intramacronucleata</taxon>
        <taxon>Spirotrichea</taxon>
        <taxon>Stichotrichia</taxon>
        <taxon>Sporadotrichida</taxon>
        <taxon>Halteriidae</taxon>
        <taxon>Halteria</taxon>
    </lineage>
</organism>
<evidence type="ECO:0000256" key="2">
    <source>
        <dbReference type="SAM" id="Phobius"/>
    </source>
</evidence>
<accession>A0A8J8NZR6</accession>
<keyword evidence="2" id="KW-0812">Transmembrane</keyword>
<dbReference type="PANTHER" id="PTHR32046">
    <property type="entry name" value="G DOMAIN-CONTAINING PROTEIN"/>
    <property type="match status" value="1"/>
</dbReference>
<reference evidence="4" key="1">
    <citation type="submission" date="2019-06" db="EMBL/GenBank/DDBJ databases">
        <authorList>
            <person name="Zheng W."/>
        </authorList>
    </citation>
    <scope>NUCLEOTIDE SEQUENCE</scope>
    <source>
        <strain evidence="4">QDHG01</strain>
    </source>
</reference>
<comment type="caution">
    <text evidence="4">The sequence shown here is derived from an EMBL/GenBank/DDBJ whole genome shotgun (WGS) entry which is preliminary data.</text>
</comment>
<evidence type="ECO:0000313" key="4">
    <source>
        <dbReference type="EMBL" id="TNV84402.1"/>
    </source>
</evidence>
<keyword evidence="2" id="KW-1133">Transmembrane helix</keyword>
<dbReference type="SUPFAM" id="SSF52540">
    <property type="entry name" value="P-loop containing nucleoside triphosphate hydrolases"/>
    <property type="match status" value="1"/>
</dbReference>
<dbReference type="InterPro" id="IPR006073">
    <property type="entry name" value="GTP-bd"/>
</dbReference>
<proteinExistence type="predicted"/>
<keyword evidence="5" id="KW-1185">Reference proteome</keyword>
<evidence type="ECO:0000313" key="5">
    <source>
        <dbReference type="Proteomes" id="UP000785679"/>
    </source>
</evidence>
<dbReference type="Pfam" id="PF01926">
    <property type="entry name" value="MMR_HSR1"/>
    <property type="match status" value="1"/>
</dbReference>
<dbReference type="AlphaFoldDB" id="A0A8J8NZR6"/>
<gene>
    <name evidence="4" type="ORF">FGO68_gene1524</name>
</gene>
<evidence type="ECO:0000259" key="3">
    <source>
        <dbReference type="Pfam" id="PF01926"/>
    </source>
</evidence>
<dbReference type="GO" id="GO:0005525">
    <property type="term" value="F:GTP binding"/>
    <property type="evidence" value="ECO:0007669"/>
    <property type="project" value="InterPro"/>
</dbReference>
<protein>
    <recommendedName>
        <fullName evidence="3">G domain-containing protein</fullName>
    </recommendedName>
</protein>
<dbReference type="OrthoDB" id="8954335at2759"/>
<feature type="transmembrane region" description="Helical" evidence="2">
    <location>
        <begin position="315"/>
        <end position="337"/>
    </location>
</feature>
<dbReference type="Gene3D" id="3.40.50.300">
    <property type="entry name" value="P-loop containing nucleotide triphosphate hydrolases"/>
    <property type="match status" value="1"/>
</dbReference>
<dbReference type="CDD" id="cd00882">
    <property type="entry name" value="Ras_like_GTPase"/>
    <property type="match status" value="1"/>
</dbReference>
<feature type="domain" description="G" evidence="3">
    <location>
        <begin position="22"/>
        <end position="134"/>
    </location>
</feature>
<dbReference type="EMBL" id="RRYP01002805">
    <property type="protein sequence ID" value="TNV84402.1"/>
    <property type="molecule type" value="Genomic_DNA"/>
</dbReference>
<dbReference type="PANTHER" id="PTHR32046:SF11">
    <property type="entry name" value="IMMUNE-ASSOCIATED NUCLEOTIDE-BINDING PROTEIN 10-LIKE"/>
    <property type="match status" value="1"/>
</dbReference>
<sequence>MSNTEGLSQEPQKEKVRQMLFVLVGPTRAGKSTFINTLLGKTVAEEGKTRSYHSTTRQVLNYNNMGLTPEEIMELERTSKPSDNPPVILNFVDTIGLGDTTVTYTDEEIQDLIKAELMEKTSCNKIDAIIIFENPNSPSIQLVQTYYKITKIFGNSCKDSIMVVIPQSASVADIPEAIDQRVFECQQLKIPVLEWESKDISDEDKQKEIQEFYEIVATDLKPYNIMKLKGLDQQLLERARELRDDPRNWRRRIRKERTKEIFEWLRLKTGRYEVAIKTGEKLMEGASTGVALKNAYQRASDNLLFFAREEGSQKYVALPLYATYLLFFTIIPLYPIFASRDELRKMTIPLVETINLSEDEFEEYLEPLNEQDKPDLETMLIKARQEESEMVRKTIIANQTEKPKVEATPLAPTRRPRVFQSAVKPQ</sequence>
<dbReference type="Proteomes" id="UP000785679">
    <property type="component" value="Unassembled WGS sequence"/>
</dbReference>
<name>A0A8J8NZR6_HALGN</name>